<evidence type="ECO:0000259" key="3">
    <source>
        <dbReference type="Pfam" id="PF23991"/>
    </source>
</evidence>
<keyword evidence="1" id="KW-0175">Coiled coil</keyword>
<dbReference type="InterPro" id="IPR055734">
    <property type="entry name" value="DUF7310"/>
</dbReference>
<evidence type="ECO:0000313" key="4">
    <source>
        <dbReference type="EMBL" id="MCU4971426.1"/>
    </source>
</evidence>
<feature type="compositionally biased region" description="Basic and acidic residues" evidence="2">
    <location>
        <begin position="214"/>
        <end position="236"/>
    </location>
</feature>
<protein>
    <recommendedName>
        <fullName evidence="3">DUF7310 domain-containing protein</fullName>
    </recommendedName>
</protein>
<dbReference type="Gene3D" id="1.20.5.340">
    <property type="match status" value="1"/>
</dbReference>
<evidence type="ECO:0000256" key="1">
    <source>
        <dbReference type="SAM" id="Coils"/>
    </source>
</evidence>
<feature type="coiled-coil region" evidence="1">
    <location>
        <begin position="31"/>
        <end position="100"/>
    </location>
</feature>
<sequence>MTDIDRFDQRLSAVERVVVDNDVAVDELAELSSLAETVSDLEAHVEEQERRIADLEAAVQSIEGYVGNVESTNDDVERQAASAVATVDRLEGRVEALEVELDDVHGGVLEGGPESGPELESKSDTEPSEIVEENGEIGESMATETGMGTRAGTGSEPERSFFEFGTGASEGSTPESAVDEIVGGDTASGPTVDDGMDRPVSTANQSAVDSALGEGERDAAGRGGDEKDPGERRSETETGLLDSLRARLS</sequence>
<evidence type="ECO:0000313" key="5">
    <source>
        <dbReference type="Proteomes" id="UP001320972"/>
    </source>
</evidence>
<keyword evidence="5" id="KW-1185">Reference proteome</keyword>
<dbReference type="Proteomes" id="UP001320972">
    <property type="component" value="Unassembled WGS sequence"/>
</dbReference>
<comment type="caution">
    <text evidence="4">The sequence shown here is derived from an EMBL/GenBank/DDBJ whole genome shotgun (WGS) entry which is preliminary data.</text>
</comment>
<feature type="domain" description="DUF7310" evidence="3">
    <location>
        <begin position="8"/>
        <end position="89"/>
    </location>
</feature>
<feature type="compositionally biased region" description="Acidic residues" evidence="2">
    <location>
        <begin position="126"/>
        <end position="136"/>
    </location>
</feature>
<reference evidence="4 5" key="1">
    <citation type="submission" date="2022-09" db="EMBL/GenBank/DDBJ databases">
        <title>Enrichment on poylsaccharides allowed isolation of novel metabolic and taxonomic groups of Haloarchaea.</title>
        <authorList>
            <person name="Sorokin D.Y."/>
            <person name="Elcheninov A.G."/>
            <person name="Khizhniak T.V."/>
            <person name="Kolganova T.V."/>
            <person name="Kublanov I.V."/>
        </authorList>
    </citation>
    <scope>NUCLEOTIDE SEQUENCE [LARGE SCALE GENOMIC DNA]</scope>
    <source>
        <strain evidence="4 5">AArc-m2/3/4</strain>
    </source>
</reference>
<evidence type="ECO:0000256" key="2">
    <source>
        <dbReference type="SAM" id="MobiDB-lite"/>
    </source>
</evidence>
<dbReference type="EMBL" id="JAOPKB010000001">
    <property type="protein sequence ID" value="MCU4971426.1"/>
    <property type="molecule type" value="Genomic_DNA"/>
</dbReference>
<feature type="region of interest" description="Disordered" evidence="2">
    <location>
        <begin position="105"/>
        <end position="249"/>
    </location>
</feature>
<accession>A0ABT2Q940</accession>
<gene>
    <name evidence="4" type="ORF">OB955_01555</name>
</gene>
<organism evidence="4 5">
    <name type="scientific">Natronoglomus mannanivorans</name>
    <dbReference type="NCBI Taxonomy" id="2979990"/>
    <lineage>
        <taxon>Archaea</taxon>
        <taxon>Methanobacteriati</taxon>
        <taxon>Methanobacteriota</taxon>
        <taxon>Stenosarchaea group</taxon>
        <taxon>Halobacteria</taxon>
        <taxon>Halobacteriales</taxon>
        <taxon>Natrialbaceae</taxon>
        <taxon>Natronoglomus</taxon>
    </lineage>
</organism>
<dbReference type="RefSeq" id="WP_338006791.1">
    <property type="nucleotide sequence ID" value="NZ_JAOPKB010000001.1"/>
</dbReference>
<proteinExistence type="predicted"/>
<name>A0ABT2Q940_9EURY</name>
<dbReference type="SUPFAM" id="SSF57997">
    <property type="entry name" value="Tropomyosin"/>
    <property type="match status" value="1"/>
</dbReference>
<dbReference type="Pfam" id="PF23991">
    <property type="entry name" value="DUF7310"/>
    <property type="match status" value="1"/>
</dbReference>